<dbReference type="EMBL" id="JAATIP010000020">
    <property type="protein sequence ID" value="KAF4392070.1"/>
    <property type="molecule type" value="Genomic_DNA"/>
</dbReference>
<keyword evidence="3" id="KW-0328">Glycosyltransferase</keyword>
<dbReference type="AlphaFoldDB" id="A0A7J6HCC2"/>
<dbReference type="Proteomes" id="UP000525078">
    <property type="component" value="Unassembled WGS sequence"/>
</dbReference>
<dbReference type="PANTHER" id="PTHR11062:SF124">
    <property type="entry name" value="XYLOGALACTURONAN BETA-1,3-XYLOSYLTRANSFERASE"/>
    <property type="match status" value="1"/>
</dbReference>
<keyword evidence="5" id="KW-0333">Golgi apparatus</keyword>
<evidence type="ECO:0000256" key="2">
    <source>
        <dbReference type="ARBA" id="ARBA00010271"/>
    </source>
</evidence>
<sequence length="782" mass="90830">NVYTVCAFEQIIKKKKNKLKRIEYDLAKARLAIRQAIISKSFKSDKNESFVPKGSIYRNPYAFHQSHIEMVKRFKVWSYKEGERPIFHMGPMRSVYAIEGQFIEEIESEESPFRAKYPEEAHTFLIPISVFNIIMFVYSPIIHPSDYNRDRLYRVMNDYVSVVANKYPFWNASNGADHFMVSSHDWAPEVSHGNPHLFKNFIRVICNANMSEGFQPKRDVSLPEIYLRRGTLGPADLGQSLQRRKILAFFAGALHGYIRKILFEQWKDKDKEIQVFDKVPRGQNYTKLMGKSKYCLCPSGYEVASPRVVEAINAGCVPVIISDSYSLPFNDVLDWNQFSIQIPISKIPEIKNILSDISNEKYLILYHKVSQELNNEKLEMTIIKKKKSRLERIEYDLVKARVAIRQAITSKSFKSDKNESIIPRGSIYRNPYAFHQSHIEMVKRFKVWSYKEGERPIYHMGPMNNIYAIEGQFIEEIESEESPFRAKHPEEAHTFFMPISVANIIKFIYSPVIYPDDYKRDRLCRVMNDYVGVVANKYPFWNTSHGADHFMLSCHDWGPQVSYEKQPRLFKHFMRVLCNANISEGFEPKRDVSLPEIYLSHGTLGPPNLGQAPHRRTNLAFFAGGLHGYIREILFQQWKDKDSDIQVFEKVPKELNYTELMGKAKYCLCPSGYEVASPRVVEAINAGCVPVIISDSYSLPFSDVLDWSQFTVQIPISKIPEIKNILNGIPNEKYLRLYNKVSQVKKHFVLNRPAQPFDVIHMVLHSIWLRRLNFKIGSQNSL</sequence>
<name>A0A7J6HCC2_CANSA</name>
<accession>A0A7J6HCC2</accession>
<dbReference type="PANTHER" id="PTHR11062">
    <property type="entry name" value="EXOSTOSIN HEPARAN SULFATE GLYCOSYLTRANSFERASE -RELATED"/>
    <property type="match status" value="1"/>
</dbReference>
<proteinExistence type="inferred from homology"/>
<comment type="caution">
    <text evidence="7">The sequence shown here is derived from an EMBL/GenBank/DDBJ whole genome shotgun (WGS) entry which is preliminary data.</text>
</comment>
<evidence type="ECO:0000256" key="5">
    <source>
        <dbReference type="ARBA" id="ARBA00023034"/>
    </source>
</evidence>
<dbReference type="InterPro" id="IPR040911">
    <property type="entry name" value="Exostosin_GT47"/>
</dbReference>
<keyword evidence="4" id="KW-0812">Transmembrane</keyword>
<gene>
    <name evidence="7" type="ORF">F8388_004399</name>
</gene>
<evidence type="ECO:0000313" key="7">
    <source>
        <dbReference type="EMBL" id="KAF4392070.1"/>
    </source>
</evidence>
<dbReference type="GO" id="GO:0000139">
    <property type="term" value="C:Golgi membrane"/>
    <property type="evidence" value="ECO:0007669"/>
    <property type="project" value="UniProtKB-SubCell"/>
</dbReference>
<dbReference type="GO" id="GO:0016757">
    <property type="term" value="F:glycosyltransferase activity"/>
    <property type="evidence" value="ECO:0007669"/>
    <property type="project" value="UniProtKB-KW"/>
</dbReference>
<evidence type="ECO:0000256" key="1">
    <source>
        <dbReference type="ARBA" id="ARBA00004323"/>
    </source>
</evidence>
<comment type="similarity">
    <text evidence="2">Belongs to the glycosyltransferase 47 family.</text>
</comment>
<evidence type="ECO:0000313" key="8">
    <source>
        <dbReference type="Proteomes" id="UP000525078"/>
    </source>
</evidence>
<keyword evidence="3" id="KW-0808">Transferase</keyword>
<feature type="domain" description="Exostosin GT47" evidence="6">
    <location>
        <begin position="427"/>
        <end position="728"/>
    </location>
</feature>
<dbReference type="Pfam" id="PF03016">
    <property type="entry name" value="Exostosin_GT47"/>
    <property type="match status" value="2"/>
</dbReference>
<protein>
    <recommendedName>
        <fullName evidence="6">Exostosin GT47 domain-containing protein</fullName>
    </recommendedName>
</protein>
<evidence type="ECO:0000259" key="6">
    <source>
        <dbReference type="Pfam" id="PF03016"/>
    </source>
</evidence>
<feature type="domain" description="Exostosin GT47" evidence="6">
    <location>
        <begin position="56"/>
        <end position="355"/>
    </location>
</feature>
<comment type="subcellular location">
    <subcellularLocation>
        <location evidence="1">Golgi apparatus membrane</location>
        <topology evidence="1">Single-pass type II membrane protein</topology>
    </subcellularLocation>
</comment>
<feature type="non-terminal residue" evidence="7">
    <location>
        <position position="1"/>
    </location>
</feature>
<keyword evidence="4" id="KW-0735">Signal-anchor</keyword>
<organism evidence="7 8">
    <name type="scientific">Cannabis sativa</name>
    <name type="common">Hemp</name>
    <name type="synonym">Marijuana</name>
    <dbReference type="NCBI Taxonomy" id="3483"/>
    <lineage>
        <taxon>Eukaryota</taxon>
        <taxon>Viridiplantae</taxon>
        <taxon>Streptophyta</taxon>
        <taxon>Embryophyta</taxon>
        <taxon>Tracheophyta</taxon>
        <taxon>Spermatophyta</taxon>
        <taxon>Magnoliopsida</taxon>
        <taxon>eudicotyledons</taxon>
        <taxon>Gunneridae</taxon>
        <taxon>Pentapetalae</taxon>
        <taxon>rosids</taxon>
        <taxon>fabids</taxon>
        <taxon>Rosales</taxon>
        <taxon>Cannabaceae</taxon>
        <taxon>Cannabis</taxon>
    </lineage>
</organism>
<evidence type="ECO:0000256" key="4">
    <source>
        <dbReference type="ARBA" id="ARBA00022968"/>
    </source>
</evidence>
<reference evidence="7 8" key="1">
    <citation type="journal article" date="2020" name="bioRxiv">
        <title>Sequence and annotation of 42 cannabis genomes reveals extensive copy number variation in cannabinoid synthesis and pathogen resistance genes.</title>
        <authorList>
            <person name="Mckernan K.J."/>
            <person name="Helbert Y."/>
            <person name="Kane L.T."/>
            <person name="Ebling H."/>
            <person name="Zhang L."/>
            <person name="Liu B."/>
            <person name="Eaton Z."/>
            <person name="Mclaughlin S."/>
            <person name="Kingan S."/>
            <person name="Baybayan P."/>
            <person name="Concepcion G."/>
            <person name="Jordan M."/>
            <person name="Riva A."/>
            <person name="Barbazuk W."/>
            <person name="Harkins T."/>
        </authorList>
    </citation>
    <scope>NUCLEOTIDE SEQUENCE [LARGE SCALE GENOMIC DNA]</scope>
    <source>
        <strain evidence="8">cv. Jamaican Lion 4</strain>
        <tissue evidence="7">Leaf</tissue>
    </source>
</reference>
<dbReference type="InterPro" id="IPR004263">
    <property type="entry name" value="Exostosin"/>
</dbReference>
<evidence type="ECO:0000256" key="3">
    <source>
        <dbReference type="ARBA" id="ARBA00022676"/>
    </source>
</evidence>